<dbReference type="RefSeq" id="WP_103238086.1">
    <property type="nucleotide sequence ID" value="NZ_CANRXC010000003.1"/>
</dbReference>
<dbReference type="Gene3D" id="2.115.10.20">
    <property type="entry name" value="Glycosyl hydrolase domain, family 43"/>
    <property type="match status" value="1"/>
</dbReference>
<dbReference type="AlphaFoldDB" id="A0A2K4ZBY4"/>
<organism evidence="1 2">
    <name type="scientific">Acetatifactor muris</name>
    <dbReference type="NCBI Taxonomy" id="879566"/>
    <lineage>
        <taxon>Bacteria</taxon>
        <taxon>Bacillati</taxon>
        <taxon>Bacillota</taxon>
        <taxon>Clostridia</taxon>
        <taxon>Lachnospirales</taxon>
        <taxon>Lachnospiraceae</taxon>
        <taxon>Acetatifactor</taxon>
    </lineage>
</organism>
<dbReference type="OrthoDB" id="7544904at2"/>
<name>A0A2K4ZBY4_9FIRM</name>
<dbReference type="EMBL" id="OFSM01000003">
    <property type="protein sequence ID" value="SOY27968.1"/>
    <property type="molecule type" value="Genomic_DNA"/>
</dbReference>
<protein>
    <recommendedName>
        <fullName evidence="3">DUF1861 family protein</fullName>
    </recommendedName>
</protein>
<sequence>MDIREMRENFDRQGPVYESHLLTFEGVDGYDVYNTSVPFRYEGKRYLFGRVERREEWANSTVRLFSEKGKDIWEIVPESMIYQLEDPFVVKLQGDFVLGGTRVDYSRGKLAGFCGVFYTGKDPFNLRYYTTGPKGMKDIRMVELEDGRIGVFSRPRGEHIRQVYGSESVVGFTVINDISELDEKVPERARVVEGLFEKNEWGGCNQCFGLEGGKTGVIGHRCYHEKRSGIDQQVYLNIAFVFDPETYQASDIKVIGTRKSYPAQPEKRADLADCVFSSGIRLREDGRADLYSGVADTAEGRIVIADPFEGKYRSPEQMK</sequence>
<dbReference type="PANTHER" id="PTHR37036">
    <property type="match status" value="1"/>
</dbReference>
<evidence type="ECO:0008006" key="3">
    <source>
        <dbReference type="Google" id="ProtNLM"/>
    </source>
</evidence>
<dbReference type="Proteomes" id="UP000236311">
    <property type="component" value="Unassembled WGS sequence"/>
</dbReference>
<evidence type="ECO:0000313" key="1">
    <source>
        <dbReference type="EMBL" id="SOY27968.1"/>
    </source>
</evidence>
<reference evidence="1 2" key="1">
    <citation type="submission" date="2018-01" db="EMBL/GenBank/DDBJ databases">
        <authorList>
            <person name="Gaut B.S."/>
            <person name="Morton B.R."/>
            <person name="Clegg M.T."/>
            <person name="Duvall M.R."/>
        </authorList>
    </citation>
    <scope>NUCLEOTIDE SEQUENCE [LARGE SCALE GENOMIC DNA]</scope>
    <source>
        <strain evidence="1">GP69</strain>
    </source>
</reference>
<proteinExistence type="predicted"/>
<dbReference type="SUPFAM" id="SSF75005">
    <property type="entry name" value="Arabinanase/levansucrase/invertase"/>
    <property type="match status" value="1"/>
</dbReference>
<dbReference type="InterPro" id="IPR023296">
    <property type="entry name" value="Glyco_hydro_beta-prop_sf"/>
</dbReference>
<accession>A0A2K4ZBY4</accession>
<dbReference type="Pfam" id="PF08950">
    <property type="entry name" value="DUF1861"/>
    <property type="match status" value="1"/>
</dbReference>
<dbReference type="InterPro" id="IPR015045">
    <property type="entry name" value="MPT-1-like_LmxM"/>
</dbReference>
<keyword evidence="2" id="KW-1185">Reference proteome</keyword>
<dbReference type="PANTHER" id="PTHR37036:SF2">
    <property type="entry name" value="DUF1861 FAMILY PROTEIN"/>
    <property type="match status" value="1"/>
</dbReference>
<gene>
    <name evidence="1" type="ORF">AMURIS_00673</name>
</gene>
<evidence type="ECO:0000313" key="2">
    <source>
        <dbReference type="Proteomes" id="UP000236311"/>
    </source>
</evidence>